<dbReference type="Pfam" id="PF08282">
    <property type="entry name" value="Hydrolase_3"/>
    <property type="match status" value="1"/>
</dbReference>
<keyword evidence="1" id="KW-0732">Signal</keyword>
<dbReference type="PANTHER" id="PTHR10000">
    <property type="entry name" value="PHOSPHOSERINE PHOSPHATASE"/>
    <property type="match status" value="1"/>
</dbReference>
<dbReference type="AlphaFoldDB" id="A0A7S4KSW8"/>
<dbReference type="SUPFAM" id="SSF56784">
    <property type="entry name" value="HAD-like"/>
    <property type="match status" value="1"/>
</dbReference>
<dbReference type="NCBIfam" id="TIGR00099">
    <property type="entry name" value="Cof-subfamily"/>
    <property type="match status" value="1"/>
</dbReference>
<dbReference type="GO" id="GO:0000287">
    <property type="term" value="F:magnesium ion binding"/>
    <property type="evidence" value="ECO:0007669"/>
    <property type="project" value="TreeGrafter"/>
</dbReference>
<dbReference type="InterPro" id="IPR023214">
    <property type="entry name" value="HAD_sf"/>
</dbReference>
<dbReference type="EMBL" id="HBKN01022754">
    <property type="protein sequence ID" value="CAE2304593.1"/>
    <property type="molecule type" value="Transcribed_RNA"/>
</dbReference>
<dbReference type="NCBIfam" id="TIGR01484">
    <property type="entry name" value="HAD-SF-IIB"/>
    <property type="match status" value="1"/>
</dbReference>
<accession>A0A7S4KSW8</accession>
<dbReference type="GO" id="GO:0005829">
    <property type="term" value="C:cytosol"/>
    <property type="evidence" value="ECO:0007669"/>
    <property type="project" value="TreeGrafter"/>
</dbReference>
<sequence length="359" mass="38618">METSARVMILSIFSHLSLAYCWAPTMLRSAPQVSSVARRIAAACHDRPRTRLGPRMSSVPSTCGEDALLSRTQKFQAIFTDVDGTLLNKQHQLDPETCAAINEAVNSGVKVVMATGKARGPWVGDVRRALGLQDKGYTISGPGVFIQGLLVCDNEGNAIQEIKLGRETVQELVTYSNTHQITIVAYTDKDMIVTSETNKDTDVLRPYNEPPPTSVGEEGMRRLGAEGELCVYKMMFIGEEAILKRHRPEIEQKFAGVAAVTKAMDGMLEILPPGASKASGVRRAMQALGVSPAACMAMGDGENDLEMLKLVKEAGGLAVAVGNAVPKLKEVADRTVNDHDKLGAAEAIRLVLESNAKLS</sequence>
<dbReference type="InterPro" id="IPR036412">
    <property type="entry name" value="HAD-like_sf"/>
</dbReference>
<evidence type="ECO:0000256" key="1">
    <source>
        <dbReference type="SAM" id="SignalP"/>
    </source>
</evidence>
<evidence type="ECO:0008006" key="3">
    <source>
        <dbReference type="Google" id="ProtNLM"/>
    </source>
</evidence>
<dbReference type="InterPro" id="IPR000150">
    <property type="entry name" value="Cof"/>
</dbReference>
<gene>
    <name evidence="2" type="ORF">GTHE00462_LOCUS17886</name>
</gene>
<dbReference type="Gene3D" id="3.30.1240.10">
    <property type="match status" value="1"/>
</dbReference>
<dbReference type="SFLD" id="SFLDG01140">
    <property type="entry name" value="C2.B:_Phosphomannomutase_and_P"/>
    <property type="match status" value="1"/>
</dbReference>
<protein>
    <recommendedName>
        <fullName evidence="3">Haloacid dehalogenase-like hydrolase</fullName>
    </recommendedName>
</protein>
<reference evidence="2" key="1">
    <citation type="submission" date="2021-01" db="EMBL/GenBank/DDBJ databases">
        <authorList>
            <person name="Corre E."/>
            <person name="Pelletier E."/>
            <person name="Niang G."/>
            <person name="Scheremetjew M."/>
            <person name="Finn R."/>
            <person name="Kale V."/>
            <person name="Holt S."/>
            <person name="Cochrane G."/>
            <person name="Meng A."/>
            <person name="Brown T."/>
            <person name="Cohen L."/>
        </authorList>
    </citation>
    <scope>NUCLEOTIDE SEQUENCE</scope>
    <source>
        <strain evidence="2">CCMP 2712</strain>
    </source>
</reference>
<dbReference type="SFLD" id="SFLDS00003">
    <property type="entry name" value="Haloacid_Dehalogenase"/>
    <property type="match status" value="1"/>
</dbReference>
<feature type="chain" id="PRO_5030841507" description="Haloacid dehalogenase-like hydrolase" evidence="1">
    <location>
        <begin position="20"/>
        <end position="359"/>
    </location>
</feature>
<name>A0A7S4KSW8_GUITH</name>
<feature type="signal peptide" evidence="1">
    <location>
        <begin position="1"/>
        <end position="19"/>
    </location>
</feature>
<dbReference type="InterPro" id="IPR006379">
    <property type="entry name" value="HAD-SF_hydro_IIB"/>
</dbReference>
<evidence type="ECO:0000313" key="2">
    <source>
        <dbReference type="EMBL" id="CAE2304593.1"/>
    </source>
</evidence>
<dbReference type="PROSITE" id="PS01228">
    <property type="entry name" value="COF_1"/>
    <property type="match status" value="1"/>
</dbReference>
<organism evidence="2">
    <name type="scientific">Guillardia theta</name>
    <name type="common">Cryptophyte</name>
    <name type="synonym">Cryptomonas phi</name>
    <dbReference type="NCBI Taxonomy" id="55529"/>
    <lineage>
        <taxon>Eukaryota</taxon>
        <taxon>Cryptophyceae</taxon>
        <taxon>Pyrenomonadales</taxon>
        <taxon>Geminigeraceae</taxon>
        <taxon>Guillardia</taxon>
    </lineage>
</organism>
<proteinExistence type="predicted"/>
<dbReference type="PANTHER" id="PTHR10000:SF8">
    <property type="entry name" value="HAD SUPERFAMILY HYDROLASE-LIKE, TYPE 3"/>
    <property type="match status" value="1"/>
</dbReference>
<dbReference type="Gene3D" id="3.40.50.1000">
    <property type="entry name" value="HAD superfamily/HAD-like"/>
    <property type="match status" value="1"/>
</dbReference>
<dbReference type="GO" id="GO:0016791">
    <property type="term" value="F:phosphatase activity"/>
    <property type="evidence" value="ECO:0007669"/>
    <property type="project" value="TreeGrafter"/>
</dbReference>